<comment type="caution">
    <text evidence="11">The sequence shown here is derived from an EMBL/GenBank/DDBJ whole genome shotgun (WGS) entry which is preliminary data.</text>
</comment>
<dbReference type="GO" id="GO:1990575">
    <property type="term" value="P:mitochondrial L-ornithine transmembrane transport"/>
    <property type="evidence" value="ECO:0007669"/>
    <property type="project" value="TreeGrafter"/>
</dbReference>
<dbReference type="OrthoDB" id="409586at2759"/>
<evidence type="ECO:0000256" key="7">
    <source>
        <dbReference type="ARBA" id="ARBA00023128"/>
    </source>
</evidence>
<evidence type="ECO:0000256" key="6">
    <source>
        <dbReference type="ARBA" id="ARBA00022989"/>
    </source>
</evidence>
<evidence type="ECO:0000313" key="12">
    <source>
        <dbReference type="Proteomes" id="UP000266861"/>
    </source>
</evidence>
<dbReference type="GO" id="GO:0000064">
    <property type="term" value="F:L-ornithine transmembrane transporter activity"/>
    <property type="evidence" value="ECO:0007669"/>
    <property type="project" value="TreeGrafter"/>
</dbReference>
<dbReference type="Proteomes" id="UP000266861">
    <property type="component" value="Unassembled WGS sequence"/>
</dbReference>
<dbReference type="Pfam" id="PF00153">
    <property type="entry name" value="Mito_carr"/>
    <property type="match status" value="3"/>
</dbReference>
<name>A0A397H0K4_9GLOM</name>
<evidence type="ECO:0000256" key="10">
    <source>
        <dbReference type="RuleBase" id="RU000488"/>
    </source>
</evidence>
<keyword evidence="7" id="KW-0496">Mitochondrion</keyword>
<dbReference type="PANTHER" id="PTHR45624">
    <property type="entry name" value="MITOCHONDRIAL BASIC AMINO ACIDS TRANSPORTER-RELATED"/>
    <property type="match status" value="1"/>
</dbReference>
<accession>A0A397H0K4</accession>
<gene>
    <name evidence="11" type="ORF">Glove_397g6</name>
</gene>
<evidence type="ECO:0000256" key="1">
    <source>
        <dbReference type="ARBA" id="ARBA00004225"/>
    </source>
</evidence>
<evidence type="ECO:0000256" key="5">
    <source>
        <dbReference type="ARBA" id="ARBA00022737"/>
    </source>
</evidence>
<feature type="repeat" description="Solcar" evidence="9">
    <location>
        <begin position="233"/>
        <end position="322"/>
    </location>
</feature>
<evidence type="ECO:0000256" key="9">
    <source>
        <dbReference type="PROSITE-ProRule" id="PRU00282"/>
    </source>
</evidence>
<dbReference type="Gene3D" id="1.50.40.10">
    <property type="entry name" value="Mitochondrial carrier domain"/>
    <property type="match status" value="2"/>
</dbReference>
<keyword evidence="3 10" id="KW-0813">Transport</keyword>
<sequence length="326" mass="36327">MSNTTTNTKTQSGFMTTTTQNGFIRVVKDCASGTVGGIVQVFVGQPFDTVKVRLQTQPVPKAGEQPRYFGMLDCIRKTRKHEGFSAFYKGTTTPLVGVGACVSIQFLVLEFMKRFFNERNGGKSGSFTNSQLYLSGAAAGIANSIISGPVEHIRTRLQVQITSSQAQNAAKPTYSGPLDCIKKIYSSYGIRGIYKGQFITMFREFQGYGQYFFIYEFLMQRSMINENKARHEIQGWKSCLFGAIAGYGMWAIIYPVDLIKSKLQTDGFTPHTRQYKSSWDCARKTYAKEGIKGFYPGFSACILRAGPVNAATFVAFELAMRLFDKL</sequence>
<dbReference type="PANTHER" id="PTHR45624:SF12">
    <property type="entry name" value="MITOCHONDRIAL ORNITHINE TRANSPORTER 1"/>
    <property type="match status" value="1"/>
</dbReference>
<proteinExistence type="inferred from homology"/>
<reference evidence="11 12" key="1">
    <citation type="submission" date="2018-08" db="EMBL/GenBank/DDBJ databases">
        <title>Genome and evolution of the arbuscular mycorrhizal fungus Diversispora epigaea (formerly Glomus versiforme) and its bacterial endosymbionts.</title>
        <authorList>
            <person name="Sun X."/>
            <person name="Fei Z."/>
            <person name="Harrison M."/>
        </authorList>
    </citation>
    <scope>NUCLEOTIDE SEQUENCE [LARGE SCALE GENOMIC DNA]</scope>
    <source>
        <strain evidence="11 12">IT104</strain>
    </source>
</reference>
<evidence type="ECO:0000256" key="2">
    <source>
        <dbReference type="ARBA" id="ARBA00006375"/>
    </source>
</evidence>
<dbReference type="PROSITE" id="PS50920">
    <property type="entry name" value="SOLCAR"/>
    <property type="match status" value="3"/>
</dbReference>
<dbReference type="EMBL" id="PQFF01000354">
    <property type="protein sequence ID" value="RHZ56702.1"/>
    <property type="molecule type" value="Genomic_DNA"/>
</dbReference>
<dbReference type="InterPro" id="IPR050567">
    <property type="entry name" value="Mitochondrial_Carrier"/>
</dbReference>
<dbReference type="SUPFAM" id="SSF103506">
    <property type="entry name" value="Mitochondrial carrier"/>
    <property type="match status" value="1"/>
</dbReference>
<evidence type="ECO:0000256" key="4">
    <source>
        <dbReference type="ARBA" id="ARBA00022692"/>
    </source>
</evidence>
<organism evidence="11 12">
    <name type="scientific">Diversispora epigaea</name>
    <dbReference type="NCBI Taxonomy" id="1348612"/>
    <lineage>
        <taxon>Eukaryota</taxon>
        <taxon>Fungi</taxon>
        <taxon>Fungi incertae sedis</taxon>
        <taxon>Mucoromycota</taxon>
        <taxon>Glomeromycotina</taxon>
        <taxon>Glomeromycetes</taxon>
        <taxon>Diversisporales</taxon>
        <taxon>Diversisporaceae</taxon>
        <taxon>Diversispora</taxon>
    </lineage>
</organism>
<evidence type="ECO:0000256" key="8">
    <source>
        <dbReference type="ARBA" id="ARBA00023136"/>
    </source>
</evidence>
<keyword evidence="8 9" id="KW-0472">Membrane</keyword>
<feature type="repeat" description="Solcar" evidence="9">
    <location>
        <begin position="130"/>
        <end position="221"/>
    </location>
</feature>
<dbReference type="GO" id="GO:0031966">
    <property type="term" value="C:mitochondrial membrane"/>
    <property type="evidence" value="ECO:0007669"/>
    <property type="project" value="UniProtKB-SubCell"/>
</dbReference>
<dbReference type="InterPro" id="IPR023395">
    <property type="entry name" value="MCP_dom_sf"/>
</dbReference>
<dbReference type="InterPro" id="IPR018108">
    <property type="entry name" value="MCP_transmembrane"/>
</dbReference>
<evidence type="ECO:0000313" key="11">
    <source>
        <dbReference type="EMBL" id="RHZ56702.1"/>
    </source>
</evidence>
<comment type="similarity">
    <text evidence="2 10">Belongs to the mitochondrial carrier (TC 2.A.29) family.</text>
</comment>
<protein>
    <recommendedName>
        <fullName evidence="13">Mitochondrial carrier protein</fullName>
    </recommendedName>
</protein>
<comment type="subcellular location">
    <subcellularLocation>
        <location evidence="1">Mitochondrion membrane</location>
        <topology evidence="1">Multi-pass membrane protein</topology>
    </subcellularLocation>
</comment>
<keyword evidence="12" id="KW-1185">Reference proteome</keyword>
<keyword evidence="5" id="KW-0677">Repeat</keyword>
<keyword evidence="6" id="KW-1133">Transmembrane helix</keyword>
<dbReference type="STRING" id="1348612.A0A397H0K4"/>
<dbReference type="AlphaFoldDB" id="A0A397H0K4"/>
<evidence type="ECO:0000256" key="3">
    <source>
        <dbReference type="ARBA" id="ARBA00022448"/>
    </source>
</evidence>
<evidence type="ECO:0008006" key="13">
    <source>
        <dbReference type="Google" id="ProtNLM"/>
    </source>
</evidence>
<feature type="repeat" description="Solcar" evidence="9">
    <location>
        <begin position="24"/>
        <end position="115"/>
    </location>
</feature>
<keyword evidence="4 9" id="KW-0812">Transmembrane</keyword>